<name>A0A6J6T9N5_9ZZZZ</name>
<dbReference type="AlphaFoldDB" id="A0A6J6T9N5"/>
<feature type="region of interest" description="Disordered" evidence="1">
    <location>
        <begin position="1"/>
        <end position="45"/>
    </location>
</feature>
<feature type="compositionally biased region" description="Polar residues" evidence="1">
    <location>
        <begin position="27"/>
        <end position="45"/>
    </location>
</feature>
<accession>A0A6J6T9N5</accession>
<evidence type="ECO:0000256" key="1">
    <source>
        <dbReference type="SAM" id="MobiDB-lite"/>
    </source>
</evidence>
<proteinExistence type="predicted"/>
<protein>
    <submittedName>
        <fullName evidence="2">Unannotated protein</fullName>
    </submittedName>
</protein>
<organism evidence="2">
    <name type="scientific">freshwater metagenome</name>
    <dbReference type="NCBI Taxonomy" id="449393"/>
    <lineage>
        <taxon>unclassified sequences</taxon>
        <taxon>metagenomes</taxon>
        <taxon>ecological metagenomes</taxon>
    </lineage>
</organism>
<dbReference type="EMBL" id="CAEZYQ010000010">
    <property type="protein sequence ID" value="CAB4743748.1"/>
    <property type="molecule type" value="Genomic_DNA"/>
</dbReference>
<evidence type="ECO:0000313" key="2">
    <source>
        <dbReference type="EMBL" id="CAB4743748.1"/>
    </source>
</evidence>
<reference evidence="2" key="1">
    <citation type="submission" date="2020-05" db="EMBL/GenBank/DDBJ databases">
        <authorList>
            <person name="Chiriac C."/>
            <person name="Salcher M."/>
            <person name="Ghai R."/>
            <person name="Kavagutti S V."/>
        </authorList>
    </citation>
    <scope>NUCLEOTIDE SEQUENCE</scope>
</reference>
<sequence>MKRRRQRQLPPEPGWIVGPRCRGYPNKSEQPKSAQPRSRRSGTYTYLWNDPEASEHYGRRLTLRVSVRFPDGSQFPLATSTYDTSLFGWRC</sequence>
<gene>
    <name evidence="2" type="ORF">UFOPK2761_01512</name>
</gene>